<evidence type="ECO:0000256" key="6">
    <source>
        <dbReference type="PROSITE-ProRule" id="PRU00169"/>
    </source>
</evidence>
<dbReference type="RefSeq" id="WP_317016373.1">
    <property type="nucleotide sequence ID" value="NZ_CP136511.1"/>
</dbReference>
<name>A0ABZ0EB84_9BURK</name>
<dbReference type="InterPro" id="IPR011006">
    <property type="entry name" value="CheY-like_superfamily"/>
</dbReference>
<evidence type="ECO:0000256" key="2">
    <source>
        <dbReference type="ARBA" id="ARBA00023012"/>
    </source>
</evidence>
<keyword evidence="9" id="KW-1185">Reference proteome</keyword>
<keyword evidence="1" id="KW-0597">Phosphoprotein</keyword>
<keyword evidence="5" id="KW-0804">Transcription</keyword>
<proteinExistence type="predicted"/>
<evidence type="ECO:0000256" key="1">
    <source>
        <dbReference type="ARBA" id="ARBA00022553"/>
    </source>
</evidence>
<evidence type="ECO:0000259" key="7">
    <source>
        <dbReference type="PROSITE" id="PS50110"/>
    </source>
</evidence>
<gene>
    <name evidence="8" type="ORF">RW095_03140</name>
</gene>
<evidence type="ECO:0000313" key="8">
    <source>
        <dbReference type="EMBL" id="WOD14476.1"/>
    </source>
</evidence>
<dbReference type="PROSITE" id="PS50110">
    <property type="entry name" value="RESPONSE_REGULATORY"/>
    <property type="match status" value="1"/>
</dbReference>
<evidence type="ECO:0000256" key="4">
    <source>
        <dbReference type="ARBA" id="ARBA00023125"/>
    </source>
</evidence>
<comment type="caution">
    <text evidence="6">Lacks conserved residue(s) required for the propagation of feature annotation.</text>
</comment>
<accession>A0ABZ0EB84</accession>
<evidence type="ECO:0000256" key="5">
    <source>
        <dbReference type="ARBA" id="ARBA00023163"/>
    </source>
</evidence>
<sequence length="170" mass="18594">MSGRIILVEERLESAEVLWKSAVSCGFHVEIAFDLDAAITMLQNDPLPDALIVACGKHKLGRRSALKALRFSIRTQRLPVIVIAPAGDEDDCIRTLAAGADDYVTTPVSPAELFARVRAILRPRPVSAPDPVLVFDGLSLDPNTHSIFQMDSDKRTDFDMTPPSSNCCDF</sequence>
<keyword evidence="4" id="KW-0238">DNA-binding</keyword>
<dbReference type="InterPro" id="IPR039420">
    <property type="entry name" value="WalR-like"/>
</dbReference>
<dbReference type="Gene3D" id="3.40.50.2300">
    <property type="match status" value="1"/>
</dbReference>
<dbReference type="SUPFAM" id="SSF52172">
    <property type="entry name" value="CheY-like"/>
    <property type="match status" value="1"/>
</dbReference>
<dbReference type="EMBL" id="CP136511">
    <property type="protein sequence ID" value="WOD14476.1"/>
    <property type="molecule type" value="Genomic_DNA"/>
</dbReference>
<reference evidence="8 9" key="1">
    <citation type="submission" date="2023-10" db="EMBL/GenBank/DDBJ databases">
        <title>Surface-active antibiotics is a multifunctional adaptation for post-fire microbes.</title>
        <authorList>
            <person name="Liu M.D."/>
            <person name="Du Y."/>
            <person name="Koupaei S.K."/>
            <person name="Kim N.R."/>
            <person name="Zhang W."/>
            <person name="Traxler M.F."/>
        </authorList>
    </citation>
    <scope>NUCLEOTIDE SEQUENCE [LARGE SCALE GENOMIC DNA]</scope>
    <source>
        <strain evidence="8 9">F3</strain>
    </source>
</reference>
<feature type="domain" description="Response regulatory" evidence="7">
    <location>
        <begin position="4"/>
        <end position="121"/>
    </location>
</feature>
<keyword evidence="3" id="KW-0805">Transcription regulation</keyword>
<keyword evidence="2" id="KW-0902">Two-component regulatory system</keyword>
<organism evidence="8 9">
    <name type="scientific">Paraburkholderia kirstenboschensis</name>
    <dbReference type="NCBI Taxonomy" id="1245436"/>
    <lineage>
        <taxon>Bacteria</taxon>
        <taxon>Pseudomonadati</taxon>
        <taxon>Pseudomonadota</taxon>
        <taxon>Betaproteobacteria</taxon>
        <taxon>Burkholderiales</taxon>
        <taxon>Burkholderiaceae</taxon>
        <taxon>Paraburkholderia</taxon>
    </lineage>
</organism>
<dbReference type="SMART" id="SM00448">
    <property type="entry name" value="REC"/>
    <property type="match status" value="1"/>
</dbReference>
<protein>
    <submittedName>
        <fullName evidence="8">Response regulator transcription factor</fullName>
    </submittedName>
</protein>
<dbReference type="PANTHER" id="PTHR48111:SF1">
    <property type="entry name" value="TWO-COMPONENT RESPONSE REGULATOR ORR33"/>
    <property type="match status" value="1"/>
</dbReference>
<dbReference type="InterPro" id="IPR001789">
    <property type="entry name" value="Sig_transdc_resp-reg_receiver"/>
</dbReference>
<evidence type="ECO:0000313" key="9">
    <source>
        <dbReference type="Proteomes" id="UP001302652"/>
    </source>
</evidence>
<evidence type="ECO:0000256" key="3">
    <source>
        <dbReference type="ARBA" id="ARBA00023015"/>
    </source>
</evidence>
<dbReference type="Proteomes" id="UP001302652">
    <property type="component" value="Chromosome 3"/>
</dbReference>
<dbReference type="PANTHER" id="PTHR48111">
    <property type="entry name" value="REGULATOR OF RPOS"/>
    <property type="match status" value="1"/>
</dbReference>